<comment type="caution">
    <text evidence="1">The sequence shown here is derived from an EMBL/GenBank/DDBJ whole genome shotgun (WGS) entry which is preliminary data.</text>
</comment>
<evidence type="ECO:0000313" key="1">
    <source>
        <dbReference type="EMBL" id="KAA6364260.1"/>
    </source>
</evidence>
<dbReference type="Proteomes" id="UP000324800">
    <property type="component" value="Unassembled WGS sequence"/>
</dbReference>
<name>A0A5J4U270_9EUKA</name>
<evidence type="ECO:0000313" key="2">
    <source>
        <dbReference type="Proteomes" id="UP000324800"/>
    </source>
</evidence>
<feature type="non-terminal residue" evidence="1">
    <location>
        <position position="39"/>
    </location>
</feature>
<proteinExistence type="predicted"/>
<accession>A0A5J4U270</accession>
<dbReference type="AlphaFoldDB" id="A0A5J4U270"/>
<reference evidence="1 2" key="1">
    <citation type="submission" date="2019-03" db="EMBL/GenBank/DDBJ databases">
        <title>Single cell metagenomics reveals metabolic interactions within the superorganism composed of flagellate Streblomastix strix and complex community of Bacteroidetes bacteria on its surface.</title>
        <authorList>
            <person name="Treitli S.C."/>
            <person name="Kolisko M."/>
            <person name="Husnik F."/>
            <person name="Keeling P."/>
            <person name="Hampl V."/>
        </authorList>
    </citation>
    <scope>NUCLEOTIDE SEQUENCE [LARGE SCALE GENOMIC DNA]</scope>
    <source>
        <strain evidence="1">ST1C</strain>
    </source>
</reference>
<organism evidence="1 2">
    <name type="scientific">Streblomastix strix</name>
    <dbReference type="NCBI Taxonomy" id="222440"/>
    <lineage>
        <taxon>Eukaryota</taxon>
        <taxon>Metamonada</taxon>
        <taxon>Preaxostyla</taxon>
        <taxon>Oxymonadida</taxon>
        <taxon>Streblomastigidae</taxon>
        <taxon>Streblomastix</taxon>
    </lineage>
</organism>
<sequence>MSTTEQYFEAIADYDGVEGVAKFLRVQKGDVVQLIKKKH</sequence>
<dbReference type="EMBL" id="SNRW01021883">
    <property type="protein sequence ID" value="KAA6364260.1"/>
    <property type="molecule type" value="Genomic_DNA"/>
</dbReference>
<gene>
    <name evidence="1" type="ORF">EZS28_040213</name>
</gene>
<protein>
    <submittedName>
        <fullName evidence="1">Uncharacterized protein</fullName>
    </submittedName>
</protein>